<name>A0AAV4BA59_9GAST</name>
<gene>
    <name evidence="1" type="ORF">PoB_004380600</name>
</gene>
<evidence type="ECO:0000313" key="1">
    <source>
        <dbReference type="EMBL" id="GFO17301.1"/>
    </source>
</evidence>
<dbReference type="AlphaFoldDB" id="A0AAV4BA59"/>
<keyword evidence="2" id="KW-1185">Reference proteome</keyword>
<protein>
    <submittedName>
        <fullName evidence="1">Uncharacterized protein</fullName>
    </submittedName>
</protein>
<proteinExistence type="predicted"/>
<sequence length="121" mass="13982">MPGLPHHSRLPGLSLQTRLMPGLPHQSRLCVDFHTKEVCGWASTPECLDFYTRGDFGWTFYQTKLSLISQQRRSCRDFYTREYCASGFILERTVAGLAHQTFNEDQAGTSQREKNYAYLQQ</sequence>
<dbReference type="EMBL" id="BLXT01004769">
    <property type="protein sequence ID" value="GFO17301.1"/>
    <property type="molecule type" value="Genomic_DNA"/>
</dbReference>
<comment type="caution">
    <text evidence="1">The sequence shown here is derived from an EMBL/GenBank/DDBJ whole genome shotgun (WGS) entry which is preliminary data.</text>
</comment>
<reference evidence="1 2" key="1">
    <citation type="journal article" date="2021" name="Elife">
        <title>Chloroplast acquisition without the gene transfer in kleptoplastic sea slugs, Plakobranchus ocellatus.</title>
        <authorList>
            <person name="Maeda T."/>
            <person name="Takahashi S."/>
            <person name="Yoshida T."/>
            <person name="Shimamura S."/>
            <person name="Takaki Y."/>
            <person name="Nagai Y."/>
            <person name="Toyoda A."/>
            <person name="Suzuki Y."/>
            <person name="Arimoto A."/>
            <person name="Ishii H."/>
            <person name="Satoh N."/>
            <person name="Nishiyama T."/>
            <person name="Hasebe M."/>
            <person name="Maruyama T."/>
            <person name="Minagawa J."/>
            <person name="Obokata J."/>
            <person name="Shigenobu S."/>
        </authorList>
    </citation>
    <scope>NUCLEOTIDE SEQUENCE [LARGE SCALE GENOMIC DNA]</scope>
</reference>
<evidence type="ECO:0000313" key="2">
    <source>
        <dbReference type="Proteomes" id="UP000735302"/>
    </source>
</evidence>
<organism evidence="1 2">
    <name type="scientific">Plakobranchus ocellatus</name>
    <dbReference type="NCBI Taxonomy" id="259542"/>
    <lineage>
        <taxon>Eukaryota</taxon>
        <taxon>Metazoa</taxon>
        <taxon>Spiralia</taxon>
        <taxon>Lophotrochozoa</taxon>
        <taxon>Mollusca</taxon>
        <taxon>Gastropoda</taxon>
        <taxon>Heterobranchia</taxon>
        <taxon>Euthyneura</taxon>
        <taxon>Panpulmonata</taxon>
        <taxon>Sacoglossa</taxon>
        <taxon>Placobranchoidea</taxon>
        <taxon>Plakobranchidae</taxon>
        <taxon>Plakobranchus</taxon>
    </lineage>
</organism>
<dbReference type="Proteomes" id="UP000735302">
    <property type="component" value="Unassembled WGS sequence"/>
</dbReference>
<accession>A0AAV4BA59</accession>